<evidence type="ECO:0000313" key="5">
    <source>
        <dbReference type="Proteomes" id="UP000001197"/>
    </source>
</evidence>
<organism evidence="3">
    <name type="scientific">Podospora anserina (strain S / ATCC MYA-4624 / DSM 980 / FGSC 10383)</name>
    <name type="common">Pleurage anserina</name>
    <dbReference type="NCBI Taxonomy" id="515849"/>
    <lineage>
        <taxon>Eukaryota</taxon>
        <taxon>Fungi</taxon>
        <taxon>Dikarya</taxon>
        <taxon>Ascomycota</taxon>
        <taxon>Pezizomycotina</taxon>
        <taxon>Sordariomycetes</taxon>
        <taxon>Sordariomycetidae</taxon>
        <taxon>Sordariales</taxon>
        <taxon>Podosporaceae</taxon>
        <taxon>Podospora</taxon>
        <taxon>Podospora anserina</taxon>
    </lineage>
</organism>
<evidence type="ECO:0000313" key="3">
    <source>
        <dbReference type="EMBL" id="CAP62283.1"/>
    </source>
</evidence>
<name>B2AFR2_PODAN</name>
<dbReference type="KEGG" id="pan:PODANSg1523"/>
<dbReference type="EMBL" id="FO904940">
    <property type="protein sequence ID" value="CDP29694.1"/>
    <property type="molecule type" value="Genomic_DNA"/>
</dbReference>
<keyword evidence="5" id="KW-1185">Reference proteome</keyword>
<evidence type="ECO:0000313" key="4">
    <source>
        <dbReference type="EMBL" id="CDP29694.1"/>
    </source>
</evidence>
<reference evidence="4" key="4">
    <citation type="submission" date="2015-04" db="EMBL/GenBank/DDBJ databases">
        <title>Maintaining two mating types: Structure of the mating type locus and its role in heterokaryosis in Podospora anserina.</title>
        <authorList>
            <person name="Grognet P."/>
            <person name="Bidard F."/>
            <person name="Kuchly C."/>
            <person name="Chan Ho Tong L."/>
            <person name="Coppin E."/>
            <person name="Ait Benkhali J."/>
            <person name="Couloux A."/>
            <person name="Wincker P."/>
            <person name="Debuchy R."/>
            <person name="Silar P."/>
        </authorList>
    </citation>
    <scope>NUCLEOTIDE SEQUENCE</scope>
</reference>
<dbReference type="AlphaFoldDB" id="B2AFR2"/>
<dbReference type="GeneID" id="6188627"/>
<dbReference type="EMBL" id="CU633461">
    <property type="protein sequence ID" value="CAP62283.1"/>
    <property type="molecule type" value="Genomic_DNA"/>
</dbReference>
<dbReference type="eggNOG" id="ENOG502SRP7">
    <property type="taxonomic scope" value="Eukaryota"/>
</dbReference>
<reference evidence="3 5" key="1">
    <citation type="journal article" date="2008" name="Genome Biol.">
        <title>The genome sequence of the model ascomycete fungus Podospora anserina.</title>
        <authorList>
            <person name="Espagne E."/>
            <person name="Lespinet O."/>
            <person name="Malagnac F."/>
            <person name="Da Silva C."/>
            <person name="Jaillon O."/>
            <person name="Porcel B.M."/>
            <person name="Couloux A."/>
            <person name="Aury J.-M."/>
            <person name="Segurens B."/>
            <person name="Poulain J."/>
            <person name="Anthouard V."/>
            <person name="Grossetete S."/>
            <person name="Khalili H."/>
            <person name="Coppin E."/>
            <person name="Dequard-Chablat M."/>
            <person name="Picard M."/>
            <person name="Contamine V."/>
            <person name="Arnaise S."/>
            <person name="Bourdais A."/>
            <person name="Berteaux-Lecellier V."/>
            <person name="Gautheret D."/>
            <person name="de Vries R.P."/>
            <person name="Battaglia E."/>
            <person name="Coutinho P.M."/>
            <person name="Danchin E.G.J."/>
            <person name="Henrissat B."/>
            <person name="El Khoury R."/>
            <person name="Sainsard-Chanet A."/>
            <person name="Boivin A."/>
            <person name="Pinan-Lucarre B."/>
            <person name="Sellem C.H."/>
            <person name="Debuchy R."/>
            <person name="Wincker P."/>
            <person name="Weissenbach J."/>
            <person name="Silar P."/>
        </authorList>
    </citation>
    <scope>NUCLEOTIDE SEQUENCE [LARGE SCALE GENOMIC DNA]</scope>
    <source>
        <strain evidence="5">S / ATCC MYA-4624 / DSM 980 / FGSC 10383</strain>
        <strain evidence="3">S mat+</strain>
    </source>
</reference>
<sequence length="637" mass="73926">MGFRDACLGSHCCLNPAQQNRSLAPVLSTTALKQGFSFIFINNNTTSRPQERRLFQSNINSHNQTLHCLVLSIIIKMPPKTTLTMASITASLTPQDLANASEISSLLLKIYQTLIYMQYLPAKSLHPGPHDLTRLLPLFEKLQLTPQIIYLYTVLPYVSSKGHDFYHGGYFADFRSKRDVKDARNTFYAEDRREQMRPWMTPLSLCCNHSAVLFYDFRRHRIGIFSQCDDWSKDKALRARHGDIKLGLTPVEDLEVESDSEPSSEDGGSERDSDDETRSRKKMKKHYHPWLGCGSQGRNVWDDMPSRPAGDVLRDILREYETLEEVPWVYEHGSSRDWPTGLKQLFFKYGWPGKQFANNVEAFELDKMRLAAMGTLRRRAKDICEQVKQAKERVEERNGPDFLLLRRQIAMAETPDEEWIARYQLWRKEQIIEQSKKELEEAEATRDRRFPSGHKLSMFSQKPEDWILWEVQKWRQDIAREEEHLQSAVEQAEMFAAGLLGNEANLEYIKDNLEKRQNNLELLRKVLEMSKEDAERLCPGMEELPVEDESANTASFHNRAYAIGCHEKAIDEIKGFMATVPIHCTKTIQLLQGEIENHREDIKRSNKWWDGHEEAIRNFEKRKEALAVMKAKQKTEG</sequence>
<proteinExistence type="predicted"/>
<feature type="region of interest" description="Disordered" evidence="2">
    <location>
        <begin position="251"/>
        <end position="283"/>
    </location>
</feature>
<reference evidence="3" key="2">
    <citation type="submission" date="2008-07" db="EMBL/GenBank/DDBJ databases">
        <authorList>
            <person name="Genoscope - CEA"/>
        </authorList>
    </citation>
    <scope>NUCLEOTIDE SEQUENCE</scope>
    <source>
        <strain evidence="3">S mat+</strain>
    </source>
</reference>
<feature type="coiled-coil region" evidence="1">
    <location>
        <begin position="471"/>
        <end position="533"/>
    </location>
</feature>
<dbReference type="RefSeq" id="XP_001904501.1">
    <property type="nucleotide sequence ID" value="XM_001904466.1"/>
</dbReference>
<feature type="compositionally biased region" description="Acidic residues" evidence="2">
    <location>
        <begin position="252"/>
        <end position="264"/>
    </location>
</feature>
<dbReference type="VEuPathDB" id="FungiDB:PODANS_5_12350"/>
<dbReference type="HOGENOM" id="CLU_507280_0_0_1"/>
<gene>
    <name evidence="3" type="ORF">PODANS_5_12350</name>
</gene>
<evidence type="ECO:0000256" key="2">
    <source>
        <dbReference type="SAM" id="MobiDB-lite"/>
    </source>
</evidence>
<evidence type="ECO:0000256" key="1">
    <source>
        <dbReference type="SAM" id="Coils"/>
    </source>
</evidence>
<accession>B2AFR2</accession>
<keyword evidence="1" id="KW-0175">Coiled coil</keyword>
<dbReference type="Proteomes" id="UP000001197">
    <property type="component" value="Chromosome 5"/>
</dbReference>
<reference evidence="5" key="3">
    <citation type="journal article" date="2014" name="Genetics">
        <title>Maintaining two mating types: Structure of the mating type locus and its role in heterokaryosis in Podospora anserina.</title>
        <authorList>
            <person name="Grognet P."/>
            <person name="Bidard F."/>
            <person name="Kuchly C."/>
            <person name="Tong L.C.H."/>
            <person name="Coppin E."/>
            <person name="Benkhali J.A."/>
            <person name="Couloux A."/>
            <person name="Wincker P."/>
            <person name="Debuchy R."/>
            <person name="Silar P."/>
        </authorList>
    </citation>
    <scope>GENOME REANNOTATION</scope>
    <source>
        <strain evidence="5">S / ATCC MYA-4624 / DSM 980 / FGSC 10383</strain>
    </source>
</reference>
<dbReference type="OrthoDB" id="5327951at2759"/>
<protein>
    <submittedName>
        <fullName evidence="3">Podospora anserina S mat+ genomic DNA chromosome 5, supercontig 7</fullName>
    </submittedName>
</protein>